<evidence type="ECO:0000313" key="3">
    <source>
        <dbReference type="EMBL" id="MBU9721893.1"/>
    </source>
</evidence>
<dbReference type="PANTHER" id="PTHR46018:SF4">
    <property type="entry name" value="METALLO-HYDROLASE YHFI-RELATED"/>
    <property type="match status" value="1"/>
</dbReference>
<dbReference type="Gene3D" id="3.60.15.10">
    <property type="entry name" value="Ribonuclease Z/Hydroxyacylglutathione hydrolase-like"/>
    <property type="match status" value="1"/>
</dbReference>
<evidence type="ECO:0000256" key="1">
    <source>
        <dbReference type="ARBA" id="ARBA00022833"/>
    </source>
</evidence>
<keyword evidence="4" id="KW-1185">Reference proteome</keyword>
<keyword evidence="1" id="KW-0862">Zinc</keyword>
<evidence type="ECO:0000259" key="2">
    <source>
        <dbReference type="SMART" id="SM00849"/>
    </source>
</evidence>
<dbReference type="CDD" id="cd07716">
    <property type="entry name" value="RNaseZ_short-form-like_MBL-fold"/>
    <property type="match status" value="1"/>
</dbReference>
<dbReference type="SMART" id="SM00849">
    <property type="entry name" value="Lactamase_B"/>
    <property type="match status" value="1"/>
</dbReference>
<dbReference type="InterPro" id="IPR001279">
    <property type="entry name" value="Metallo-B-lactamas"/>
</dbReference>
<reference evidence="3 4" key="1">
    <citation type="submission" date="2021-06" db="EMBL/GenBank/DDBJ databases">
        <title>Bacillus sp. RD4P76, an endophyte from a halophyte.</title>
        <authorList>
            <person name="Sun J.-Q."/>
        </authorList>
    </citation>
    <scope>NUCLEOTIDE SEQUENCE [LARGE SCALE GENOMIC DNA]</scope>
    <source>
        <strain evidence="3 4">JCM 17098</strain>
    </source>
</reference>
<dbReference type="RefSeq" id="WP_088076064.1">
    <property type="nucleotide sequence ID" value="NZ_JAHQCR010000045.1"/>
</dbReference>
<name>A0ABS6JTS0_9BACI</name>
<proteinExistence type="predicted"/>
<dbReference type="PANTHER" id="PTHR46018">
    <property type="entry name" value="ZINC PHOSPHODIESTERASE ELAC PROTEIN 1"/>
    <property type="match status" value="1"/>
</dbReference>
<evidence type="ECO:0000313" key="4">
    <source>
        <dbReference type="Proteomes" id="UP000790580"/>
    </source>
</evidence>
<dbReference type="InterPro" id="IPR036866">
    <property type="entry name" value="RibonucZ/Hydroxyglut_hydro"/>
</dbReference>
<comment type="caution">
    <text evidence="3">The sequence shown here is derived from an EMBL/GenBank/DDBJ whole genome shotgun (WGS) entry which is preliminary data.</text>
</comment>
<sequence>MKLTVIGFWGAYPEKNEATSCYLLQDGGTNVLLDCGSGAVAQLQNYIDLAVIDAVILSHYHHDHVADIGVLTYSRVVDMNLKNTDQPLHIYGHQDDQQGYQQLGKKTFAEAYDYGEKSVLSIGSLSFTFHPTSHPAPCYAIKVKSQSGTSIVYSADTSYDESLVPFIEGADLLITETSFYEGQEAKSYGHMNSKEAATLAVKGNVKELLLAHLPHFGDHQQLVNEAKKYFKGPISLGKRGLTWEE</sequence>
<feature type="domain" description="Metallo-beta-lactamase" evidence="2">
    <location>
        <begin position="18"/>
        <end position="212"/>
    </location>
</feature>
<dbReference type="SUPFAM" id="SSF56281">
    <property type="entry name" value="Metallo-hydrolase/oxidoreductase"/>
    <property type="match status" value="1"/>
</dbReference>
<gene>
    <name evidence="3" type="ORF">KS407_10650</name>
</gene>
<dbReference type="Proteomes" id="UP000790580">
    <property type="component" value="Unassembled WGS sequence"/>
</dbReference>
<accession>A0ABS6JTS0</accession>
<dbReference type="Pfam" id="PF12706">
    <property type="entry name" value="Lactamase_B_2"/>
    <property type="match status" value="1"/>
</dbReference>
<protein>
    <submittedName>
        <fullName evidence="3">MBL fold metallo-hydrolase</fullName>
    </submittedName>
</protein>
<organism evidence="3 4">
    <name type="scientific">Evansella alkalicola</name>
    <dbReference type="NCBI Taxonomy" id="745819"/>
    <lineage>
        <taxon>Bacteria</taxon>
        <taxon>Bacillati</taxon>
        <taxon>Bacillota</taxon>
        <taxon>Bacilli</taxon>
        <taxon>Bacillales</taxon>
        <taxon>Bacillaceae</taxon>
        <taxon>Evansella</taxon>
    </lineage>
</organism>
<dbReference type="EMBL" id="JAHQCR010000045">
    <property type="protein sequence ID" value="MBU9721893.1"/>
    <property type="molecule type" value="Genomic_DNA"/>
</dbReference>